<gene>
    <name evidence="7" type="ORF">U14_03607</name>
</gene>
<evidence type="ECO:0000256" key="4">
    <source>
        <dbReference type="PROSITE-ProRule" id="PRU00169"/>
    </source>
</evidence>
<dbReference type="AlphaFoldDB" id="A0A081BPP0"/>
<dbReference type="PROSITE" id="PS50110">
    <property type="entry name" value="RESPONSE_REGULATORY"/>
    <property type="match status" value="2"/>
</dbReference>
<protein>
    <recommendedName>
        <fullName evidence="2">histidine kinase</fullName>
        <ecNumber evidence="2">2.7.13.3</ecNumber>
    </recommendedName>
</protein>
<feature type="domain" description="Response regulatory" evidence="6">
    <location>
        <begin position="343"/>
        <end position="456"/>
    </location>
</feature>
<dbReference type="InterPro" id="IPR036890">
    <property type="entry name" value="HATPase_C_sf"/>
</dbReference>
<dbReference type="PANTHER" id="PTHR43547:SF2">
    <property type="entry name" value="HYBRID SIGNAL TRANSDUCTION HISTIDINE KINASE C"/>
    <property type="match status" value="1"/>
</dbReference>
<dbReference type="STRING" id="1499966.U14_03607"/>
<dbReference type="Gene3D" id="3.30.565.10">
    <property type="entry name" value="Histidine kinase-like ATPase, C-terminal domain"/>
    <property type="match status" value="1"/>
</dbReference>
<comment type="caution">
    <text evidence="4">Lacks conserved residue(s) required for the propagation of feature annotation.</text>
</comment>
<evidence type="ECO:0000313" key="8">
    <source>
        <dbReference type="Proteomes" id="UP000030700"/>
    </source>
</evidence>
<evidence type="ECO:0000256" key="3">
    <source>
        <dbReference type="ARBA" id="ARBA00022553"/>
    </source>
</evidence>
<dbReference type="Gene3D" id="3.40.50.2300">
    <property type="match status" value="2"/>
</dbReference>
<evidence type="ECO:0000256" key="1">
    <source>
        <dbReference type="ARBA" id="ARBA00000085"/>
    </source>
</evidence>
<keyword evidence="3" id="KW-0597">Phosphoprotein</keyword>
<keyword evidence="7" id="KW-0808">Transferase</keyword>
<dbReference type="GO" id="GO:0000155">
    <property type="term" value="F:phosphorelay sensor kinase activity"/>
    <property type="evidence" value="ECO:0007669"/>
    <property type="project" value="InterPro"/>
</dbReference>
<dbReference type="SMART" id="SM00388">
    <property type="entry name" value="HisKA"/>
    <property type="match status" value="1"/>
</dbReference>
<dbReference type="PANTHER" id="PTHR43547">
    <property type="entry name" value="TWO-COMPONENT HISTIDINE KINASE"/>
    <property type="match status" value="1"/>
</dbReference>
<proteinExistence type="predicted"/>
<dbReference type="InterPro" id="IPR003661">
    <property type="entry name" value="HisK_dim/P_dom"/>
</dbReference>
<dbReference type="SUPFAM" id="SSF55874">
    <property type="entry name" value="ATPase domain of HSP90 chaperone/DNA topoisomerase II/histidine kinase"/>
    <property type="match status" value="1"/>
</dbReference>
<dbReference type="CDD" id="cd16922">
    <property type="entry name" value="HATPase_EvgS-ArcB-TorS-like"/>
    <property type="match status" value="1"/>
</dbReference>
<dbReference type="SUPFAM" id="SSF47384">
    <property type="entry name" value="Homodimeric domain of signal transducing histidine kinase"/>
    <property type="match status" value="1"/>
</dbReference>
<organism evidence="7 8">
    <name type="scientific">Candidatus Moduliflexus flocculans</name>
    <dbReference type="NCBI Taxonomy" id="1499966"/>
    <lineage>
        <taxon>Bacteria</taxon>
        <taxon>Candidatus Moduliflexota</taxon>
        <taxon>Candidatus Moduliflexia</taxon>
        <taxon>Candidatus Moduliflexales</taxon>
        <taxon>Candidatus Moduliflexaceae</taxon>
    </lineage>
</organism>
<dbReference type="Proteomes" id="UP000030700">
    <property type="component" value="Unassembled WGS sequence"/>
</dbReference>
<dbReference type="Gene3D" id="1.10.287.130">
    <property type="match status" value="1"/>
</dbReference>
<dbReference type="SMART" id="SM00448">
    <property type="entry name" value="REC"/>
    <property type="match status" value="2"/>
</dbReference>
<keyword evidence="7" id="KW-0418">Kinase</keyword>
<dbReference type="Pfam" id="PF02518">
    <property type="entry name" value="HATPase_c"/>
    <property type="match status" value="1"/>
</dbReference>
<evidence type="ECO:0000259" key="5">
    <source>
        <dbReference type="PROSITE" id="PS50109"/>
    </source>
</evidence>
<name>A0A081BPP0_9BACT</name>
<dbReference type="CDD" id="cd00156">
    <property type="entry name" value="REC"/>
    <property type="match status" value="1"/>
</dbReference>
<dbReference type="InterPro" id="IPR004358">
    <property type="entry name" value="Sig_transdc_His_kin-like_C"/>
</dbReference>
<evidence type="ECO:0000313" key="7">
    <source>
        <dbReference type="EMBL" id="GAK52356.1"/>
    </source>
</evidence>
<dbReference type="CDD" id="cd00082">
    <property type="entry name" value="HisKA"/>
    <property type="match status" value="1"/>
</dbReference>
<dbReference type="EC" id="2.7.13.3" evidence="2"/>
<feature type="domain" description="Histidine kinase" evidence="5">
    <location>
        <begin position="61"/>
        <end position="294"/>
    </location>
</feature>
<dbReference type="InterPro" id="IPR036097">
    <property type="entry name" value="HisK_dim/P_sf"/>
</dbReference>
<dbReference type="HOGENOM" id="CLU_000445_127_0_0"/>
<feature type="domain" description="Response regulatory" evidence="6">
    <location>
        <begin position="611"/>
        <end position="728"/>
    </location>
</feature>
<keyword evidence="8" id="KW-1185">Reference proteome</keyword>
<dbReference type="InterPro" id="IPR011006">
    <property type="entry name" value="CheY-like_superfamily"/>
</dbReference>
<dbReference type="InterPro" id="IPR001789">
    <property type="entry name" value="Sig_transdc_resp-reg_receiver"/>
</dbReference>
<dbReference type="InterPro" id="IPR003594">
    <property type="entry name" value="HATPase_dom"/>
</dbReference>
<dbReference type="SUPFAM" id="SSF52172">
    <property type="entry name" value="CheY-like"/>
    <property type="match status" value="2"/>
</dbReference>
<evidence type="ECO:0000259" key="6">
    <source>
        <dbReference type="PROSITE" id="PS50110"/>
    </source>
</evidence>
<dbReference type="InterPro" id="IPR005467">
    <property type="entry name" value="His_kinase_dom"/>
</dbReference>
<evidence type="ECO:0000256" key="2">
    <source>
        <dbReference type="ARBA" id="ARBA00012438"/>
    </source>
</evidence>
<dbReference type="PROSITE" id="PS50109">
    <property type="entry name" value="HIS_KIN"/>
    <property type="match status" value="1"/>
</dbReference>
<sequence length="729" mass="82135">MRQEQKAFSCPRCAELSALLQQQEDIARHRQEELDTFARLLQEKDQELMRVRNDHSLFLSNISHELRTPLNSILILSEIFAENRDNNLTEKQQELARTIYQAGTALSDLVNEFLDFTVLEAHSLAIHVEDISVQTLCDKIAADFSARVAQKGLRLLVDIAEDLPSSIRTDRQQIHHIIHSLMSNAIKFTPSKGEIRLSFARPEKGVNLSFSGLKPQMAVAISVSDTGIGIPEDKLQTIFEAFHQLDSGLTRKYEGAGLGLAVTRGLTHALGGELHVRSVEGQGSVFTVYVPEIYSGQTVPHIVSPRVLQDRFPQHELAQEERLLAEIGNIRDDRHRLTPYALSLLIIENDPGTVKLLFEHAHTNGFQCLIAEDGEAGMQLAEQYHPDAILLNLGLPGLNGWKVMARFKDNFQTRHIPIYIISSQKRVRETMKMGALGYVRKPLDLNACTQMFRHVRHALSSSHKALFLFESPSQMFNALQEWMRGTNVQVVNAEFATDVNDGLSQDMLACVVVNLTEGFEHGVEILNALTQTLENQTTPVVVYHEHALSFEQEMAIKTFEPHLILKKVYTPERLLDEVSLFLHLVISYFPASQQKMLELLHPSQMSFVNKQIFLIDDDMRSVFALSGELEGLGAEVVIAESPEEAERLLHSLGHVDAILLNVMLPGMDEFAFLKKIRETPTTARIPVLVMKADGVRGDRRRYIKAGANDYLSKPVDTNKLLSLLRVWLY</sequence>
<dbReference type="Pfam" id="PF00072">
    <property type="entry name" value="Response_reg"/>
    <property type="match status" value="2"/>
</dbReference>
<reference evidence="7 8" key="1">
    <citation type="journal article" date="2015" name="PeerJ">
        <title>First genomic representation of candidate bacterial phylum KSB3 points to enhanced environmental sensing as a trigger of wastewater bulking.</title>
        <authorList>
            <person name="Sekiguchi Y."/>
            <person name="Ohashi A."/>
            <person name="Parks D.H."/>
            <person name="Yamauchi T."/>
            <person name="Tyson G.W."/>
            <person name="Hugenholtz P."/>
        </authorList>
    </citation>
    <scope>NUCLEOTIDE SEQUENCE [LARGE SCALE GENOMIC DNA]</scope>
</reference>
<dbReference type="EMBL" id="DF820458">
    <property type="protein sequence ID" value="GAK52356.1"/>
    <property type="molecule type" value="Genomic_DNA"/>
</dbReference>
<dbReference type="SMART" id="SM00387">
    <property type="entry name" value="HATPase_c"/>
    <property type="match status" value="1"/>
</dbReference>
<comment type="catalytic activity">
    <reaction evidence="1">
        <text>ATP + protein L-histidine = ADP + protein N-phospho-L-histidine.</text>
        <dbReference type="EC" id="2.7.13.3"/>
    </reaction>
</comment>
<dbReference type="PRINTS" id="PR00344">
    <property type="entry name" value="BCTRLSENSOR"/>
</dbReference>
<dbReference type="Pfam" id="PF00512">
    <property type="entry name" value="HisKA"/>
    <property type="match status" value="1"/>
</dbReference>
<accession>A0A081BPP0</accession>